<keyword evidence="9" id="KW-1185">Reference proteome</keyword>
<comment type="subcellular location">
    <subcellularLocation>
        <location evidence="1">Membrane</location>
        <topology evidence="1">Multi-pass membrane protein</topology>
    </subcellularLocation>
</comment>
<feature type="transmembrane region" description="Helical" evidence="7">
    <location>
        <begin position="6"/>
        <end position="23"/>
    </location>
</feature>
<proteinExistence type="inferred from homology"/>
<organism evidence="8 9">
    <name type="scientific">Candidatus Thermokryptus mobilis</name>
    <dbReference type="NCBI Taxonomy" id="1643428"/>
    <lineage>
        <taxon>Bacteria</taxon>
        <taxon>Pseudomonadati</taxon>
        <taxon>Candidatus Kryptoniota</taxon>
        <taxon>Candidatus Thermokryptus</taxon>
    </lineage>
</organism>
<dbReference type="EMBL" id="FAOO01000013">
    <property type="protein sequence ID" value="CUU07444.1"/>
    <property type="molecule type" value="Genomic_DNA"/>
</dbReference>
<dbReference type="STRING" id="1643428.GCA_001442855_01763"/>
<protein>
    <submittedName>
        <fullName evidence="8">Na+/proline symporter</fullName>
    </submittedName>
</protein>
<feature type="transmembrane region" description="Helical" evidence="7">
    <location>
        <begin position="438"/>
        <end position="457"/>
    </location>
</feature>
<sequence>MQVLDWIIVASYFILSLVVGIYYSKRAGKNIGEFFLSGRNLPWWLAGTSMVATTFAADTPLAVTELVAKNGIAGNWLWWNFLFGSMLTVFFFARLWRRAGIMTDVEFVELRYSGKPASFLRGFKALYLGLFVNTVIIGWVNVAMISILTGFFGVSEEVVRYYVFGAMLIVSLYSSLSGLWGVAVTDAIQFVIAIAGTIVLAVVVVNLPQVGGIDGLRGNLPEWVFKFTPVVGSTEEVAYGGVLSLTVSSFIAYILVQWWASWYPGAEPGGGGYVAQRMMSAKDEKHSFLATLWFTIAHYCLRPWPWIVVGLATLVLYPELGPEDKKLGYIYAMRDYLPVGLKGLLIAAFFAAYMSTIATHLNWGTSYVINDFYKRFIKKDADEKHYVLIARITTLLVMVASILITLVIKTISGAWQFIIEASAGLGLVLILRWYWWRINAWSEIVAMIAPFFGYAYIKFFTKVTFPETLFYIVAFTTVSWLIATLITKPVDREHLLNFYHRVHPGGIGWRKISTEVNDTKGDSGYFYLFIDWISGIVLVYAMLFGIGKIVLGEYLQGLVYIIIGFLAGFVIYFDFTKRGWEKTIE</sequence>
<evidence type="ECO:0000256" key="1">
    <source>
        <dbReference type="ARBA" id="ARBA00004141"/>
    </source>
</evidence>
<keyword evidence="5 7" id="KW-0472">Membrane</keyword>
<evidence type="ECO:0000256" key="5">
    <source>
        <dbReference type="ARBA" id="ARBA00023136"/>
    </source>
</evidence>
<dbReference type="Gene3D" id="1.20.1730.10">
    <property type="entry name" value="Sodium/glucose cotransporter"/>
    <property type="match status" value="1"/>
</dbReference>
<evidence type="ECO:0000256" key="3">
    <source>
        <dbReference type="ARBA" id="ARBA00022692"/>
    </source>
</evidence>
<evidence type="ECO:0000256" key="7">
    <source>
        <dbReference type="SAM" id="Phobius"/>
    </source>
</evidence>
<evidence type="ECO:0000256" key="2">
    <source>
        <dbReference type="ARBA" id="ARBA00006434"/>
    </source>
</evidence>
<dbReference type="OrthoDB" id="9761931at2"/>
<feature type="transmembrane region" description="Helical" evidence="7">
    <location>
        <begin position="159"/>
        <end position="180"/>
    </location>
</feature>
<dbReference type="CDD" id="cd11477">
    <property type="entry name" value="SLC5sbd_u1"/>
    <property type="match status" value="1"/>
</dbReference>
<feature type="transmembrane region" description="Helical" evidence="7">
    <location>
        <begin position="343"/>
        <end position="365"/>
    </location>
</feature>
<dbReference type="InterPro" id="IPR038377">
    <property type="entry name" value="Na/Glc_symporter_sf"/>
</dbReference>
<dbReference type="PANTHER" id="PTHR11819:SF77">
    <property type="entry name" value="SODIUM_GLUCOSE COTRANSPORT PROTEIN"/>
    <property type="match status" value="1"/>
</dbReference>
<evidence type="ECO:0000313" key="8">
    <source>
        <dbReference type="EMBL" id="CUU07444.1"/>
    </source>
</evidence>
<dbReference type="PANTHER" id="PTHR11819">
    <property type="entry name" value="SOLUTE CARRIER FAMILY 5"/>
    <property type="match status" value="1"/>
</dbReference>
<feature type="transmembrane region" description="Helical" evidence="7">
    <location>
        <begin position="469"/>
        <end position="487"/>
    </location>
</feature>
<dbReference type="GO" id="GO:0005886">
    <property type="term" value="C:plasma membrane"/>
    <property type="evidence" value="ECO:0007669"/>
    <property type="project" value="TreeGrafter"/>
</dbReference>
<dbReference type="PROSITE" id="PS50283">
    <property type="entry name" value="NA_SOLUT_SYMP_3"/>
    <property type="match status" value="1"/>
</dbReference>
<reference evidence="9" key="1">
    <citation type="submission" date="2015-11" db="EMBL/GenBank/DDBJ databases">
        <authorList>
            <person name="Varghese N."/>
        </authorList>
    </citation>
    <scope>NUCLEOTIDE SEQUENCE [LARGE SCALE GENOMIC DNA]</scope>
</reference>
<keyword evidence="3 7" id="KW-0812">Transmembrane</keyword>
<feature type="transmembrane region" description="Helical" evidence="7">
    <location>
        <begin position="557"/>
        <end position="575"/>
    </location>
</feature>
<feature type="transmembrane region" description="Helical" evidence="7">
    <location>
        <begin position="386"/>
        <end position="408"/>
    </location>
</feature>
<feature type="transmembrane region" description="Helical" evidence="7">
    <location>
        <begin position="287"/>
        <end position="317"/>
    </location>
</feature>
<dbReference type="InterPro" id="IPR001734">
    <property type="entry name" value="Na/solute_symporter"/>
</dbReference>
<gene>
    <name evidence="8" type="ORF">JGI1_01799</name>
</gene>
<dbReference type="Proteomes" id="UP000320623">
    <property type="component" value="Unassembled WGS sequence"/>
</dbReference>
<feature type="transmembrane region" description="Helical" evidence="7">
    <location>
        <begin position="187"/>
        <end position="207"/>
    </location>
</feature>
<dbReference type="AlphaFoldDB" id="A0A0S4N894"/>
<comment type="similarity">
    <text evidence="2 6">Belongs to the sodium:solute symporter (SSF) (TC 2.A.21) family.</text>
</comment>
<evidence type="ECO:0000256" key="4">
    <source>
        <dbReference type="ARBA" id="ARBA00022989"/>
    </source>
</evidence>
<keyword evidence="4 7" id="KW-1133">Transmembrane helix</keyword>
<accession>A0A0S4N894</accession>
<dbReference type="Pfam" id="PF00474">
    <property type="entry name" value="SSF"/>
    <property type="match status" value="1"/>
</dbReference>
<feature type="transmembrane region" description="Helical" evidence="7">
    <location>
        <begin position="125"/>
        <end position="153"/>
    </location>
</feature>
<dbReference type="GO" id="GO:0005412">
    <property type="term" value="F:D-glucose:sodium symporter activity"/>
    <property type="evidence" value="ECO:0007669"/>
    <property type="project" value="TreeGrafter"/>
</dbReference>
<evidence type="ECO:0000313" key="9">
    <source>
        <dbReference type="Proteomes" id="UP000320623"/>
    </source>
</evidence>
<feature type="transmembrane region" description="Helical" evidence="7">
    <location>
        <begin position="237"/>
        <end position="256"/>
    </location>
</feature>
<feature type="transmembrane region" description="Helical" evidence="7">
    <location>
        <begin position="43"/>
        <end position="64"/>
    </location>
</feature>
<feature type="transmembrane region" description="Helical" evidence="7">
    <location>
        <begin position="414"/>
        <end position="431"/>
    </location>
</feature>
<feature type="transmembrane region" description="Helical" evidence="7">
    <location>
        <begin position="76"/>
        <end position="96"/>
    </location>
</feature>
<name>A0A0S4N894_9BACT</name>
<dbReference type="RefSeq" id="WP_140945527.1">
    <property type="nucleotide sequence ID" value="NZ_FAOO01000013.1"/>
</dbReference>
<feature type="transmembrane region" description="Helical" evidence="7">
    <location>
        <begin position="525"/>
        <end position="551"/>
    </location>
</feature>
<evidence type="ECO:0000256" key="6">
    <source>
        <dbReference type="RuleBase" id="RU362091"/>
    </source>
</evidence>